<evidence type="ECO:0000313" key="12">
    <source>
        <dbReference type="EMBL" id="KYG66066.1"/>
    </source>
</evidence>
<dbReference type="GO" id="GO:0000287">
    <property type="term" value="F:magnesium ion binding"/>
    <property type="evidence" value="ECO:0007669"/>
    <property type="project" value="UniProtKB-UniRule"/>
</dbReference>
<dbReference type="GO" id="GO:0008765">
    <property type="term" value="F:UDP-N-acetylmuramoylalanyl-D-glutamate-2,6-diaminopimelate ligase activity"/>
    <property type="evidence" value="ECO:0007669"/>
    <property type="project" value="UniProtKB-UniRule"/>
</dbReference>
<dbReference type="InterPro" id="IPR005761">
    <property type="entry name" value="UDP-N-AcMur-Glu-dNH2Pim_ligase"/>
</dbReference>
<dbReference type="InterPro" id="IPR013221">
    <property type="entry name" value="Mur_ligase_cen"/>
</dbReference>
<keyword evidence="7" id="KW-0963">Cytoplasm</keyword>
<evidence type="ECO:0000256" key="2">
    <source>
        <dbReference type="ARBA" id="ARBA00022618"/>
    </source>
</evidence>
<evidence type="ECO:0000256" key="3">
    <source>
        <dbReference type="ARBA" id="ARBA00022960"/>
    </source>
</evidence>
<keyword evidence="5 7" id="KW-0131">Cell cycle</keyword>
<comment type="caution">
    <text evidence="12">The sequence shown here is derived from an EMBL/GenBank/DDBJ whole genome shotgun (WGS) entry which is preliminary data.</text>
</comment>
<keyword evidence="7" id="KW-0547">Nucleotide-binding</keyword>
<evidence type="ECO:0000256" key="4">
    <source>
        <dbReference type="ARBA" id="ARBA00022984"/>
    </source>
</evidence>
<comment type="pathway">
    <text evidence="7 8">Cell wall biogenesis; peptidoglycan biosynthesis.</text>
</comment>
<dbReference type="Proteomes" id="UP000075320">
    <property type="component" value="Unassembled WGS sequence"/>
</dbReference>
<feature type="domain" description="Mur ligase C-terminal" evidence="10">
    <location>
        <begin position="337"/>
        <end position="470"/>
    </location>
</feature>
<dbReference type="Gene3D" id="3.40.1190.10">
    <property type="entry name" value="Mur-like, catalytic domain"/>
    <property type="match status" value="1"/>
</dbReference>
<gene>
    <name evidence="7" type="primary">murE</name>
    <name evidence="12" type="ORF">AZI86_03090</name>
</gene>
<evidence type="ECO:0000256" key="5">
    <source>
        <dbReference type="ARBA" id="ARBA00023306"/>
    </source>
</evidence>
<comment type="cofactor">
    <cofactor evidence="7">
        <name>Mg(2+)</name>
        <dbReference type="ChEBI" id="CHEBI:18420"/>
    </cofactor>
</comment>
<dbReference type="PANTHER" id="PTHR23135:SF4">
    <property type="entry name" value="UDP-N-ACETYLMURAMOYL-L-ALANYL-D-GLUTAMATE--2,6-DIAMINOPIMELATE LIGASE MURE HOMOLOG, CHLOROPLASTIC"/>
    <property type="match status" value="1"/>
</dbReference>
<dbReference type="GO" id="GO:0008360">
    <property type="term" value="P:regulation of cell shape"/>
    <property type="evidence" value="ECO:0007669"/>
    <property type="project" value="UniProtKB-KW"/>
</dbReference>
<feature type="short sequence motif" description="Meso-diaminopimelate recognition motif" evidence="7">
    <location>
        <begin position="415"/>
        <end position="418"/>
    </location>
</feature>
<feature type="binding site" evidence="7">
    <location>
        <begin position="155"/>
        <end position="156"/>
    </location>
    <ligand>
        <name>UDP-N-acetyl-alpha-D-muramoyl-L-alanyl-D-glutamate</name>
        <dbReference type="ChEBI" id="CHEBI:83900"/>
    </ligand>
</feature>
<dbReference type="InterPro" id="IPR036615">
    <property type="entry name" value="Mur_ligase_C_dom_sf"/>
</dbReference>
<dbReference type="GO" id="GO:0005737">
    <property type="term" value="C:cytoplasm"/>
    <property type="evidence" value="ECO:0007669"/>
    <property type="project" value="UniProtKB-SubCell"/>
</dbReference>
<dbReference type="InterPro" id="IPR000713">
    <property type="entry name" value="Mur_ligase_N"/>
</dbReference>
<dbReference type="NCBIfam" id="TIGR01085">
    <property type="entry name" value="murE"/>
    <property type="match status" value="1"/>
</dbReference>
<dbReference type="EMBL" id="LUKE01000001">
    <property type="protein sequence ID" value="KYG66066.1"/>
    <property type="molecule type" value="Genomic_DNA"/>
</dbReference>
<dbReference type="UniPathway" id="UPA00219"/>
<dbReference type="NCBIfam" id="NF001124">
    <property type="entry name" value="PRK00139.1-2"/>
    <property type="match status" value="1"/>
</dbReference>
<dbReference type="RefSeq" id="WP_061833632.1">
    <property type="nucleotide sequence ID" value="NZ_LUKE01000001.1"/>
</dbReference>
<evidence type="ECO:0000256" key="8">
    <source>
        <dbReference type="RuleBase" id="RU004135"/>
    </source>
</evidence>
<dbReference type="InterPro" id="IPR036565">
    <property type="entry name" value="Mur-like_cat_sf"/>
</dbReference>
<dbReference type="OrthoDB" id="5287761at2"/>
<comment type="caution">
    <text evidence="7">Lacks conserved residue(s) required for the propagation of feature annotation.</text>
</comment>
<keyword evidence="7" id="KW-0067">ATP-binding</keyword>
<keyword evidence="3 7" id="KW-0133">Cell shape</keyword>
<dbReference type="Pfam" id="PF08245">
    <property type="entry name" value="Mur_ligase_M"/>
    <property type="match status" value="1"/>
</dbReference>
<feature type="binding site" evidence="7">
    <location>
        <begin position="415"/>
        <end position="418"/>
    </location>
    <ligand>
        <name>meso-2,6-diaminopimelate</name>
        <dbReference type="ChEBI" id="CHEBI:57791"/>
    </ligand>
</feature>
<keyword evidence="6 7" id="KW-0961">Cell wall biogenesis/degradation</keyword>
<organism evidence="12 13">
    <name type="scientific">Bdellovibrio bacteriovorus</name>
    <dbReference type="NCBI Taxonomy" id="959"/>
    <lineage>
        <taxon>Bacteria</taxon>
        <taxon>Pseudomonadati</taxon>
        <taxon>Bdellovibrionota</taxon>
        <taxon>Bdellovibrionia</taxon>
        <taxon>Bdellovibrionales</taxon>
        <taxon>Pseudobdellovibrionaceae</taxon>
        <taxon>Bdellovibrio</taxon>
    </lineage>
</organism>
<comment type="catalytic activity">
    <reaction evidence="7">
        <text>UDP-N-acetyl-alpha-D-muramoyl-L-alanyl-D-glutamate + meso-2,6-diaminopimelate + ATP = UDP-N-acetyl-alpha-D-muramoyl-L-alanyl-gamma-D-glutamyl-meso-2,6-diaminopimelate + ADP + phosphate + H(+)</text>
        <dbReference type="Rhea" id="RHEA:23676"/>
        <dbReference type="ChEBI" id="CHEBI:15378"/>
        <dbReference type="ChEBI" id="CHEBI:30616"/>
        <dbReference type="ChEBI" id="CHEBI:43474"/>
        <dbReference type="ChEBI" id="CHEBI:57791"/>
        <dbReference type="ChEBI" id="CHEBI:83900"/>
        <dbReference type="ChEBI" id="CHEBI:83905"/>
        <dbReference type="ChEBI" id="CHEBI:456216"/>
        <dbReference type="EC" id="6.3.2.13"/>
    </reaction>
</comment>
<accession>A0A150WNX3</accession>
<keyword evidence="13" id="KW-1185">Reference proteome</keyword>
<dbReference type="GO" id="GO:0005524">
    <property type="term" value="F:ATP binding"/>
    <property type="evidence" value="ECO:0007669"/>
    <property type="project" value="UniProtKB-UniRule"/>
</dbReference>
<dbReference type="EC" id="6.3.2.13" evidence="7"/>
<feature type="binding site" evidence="7">
    <location>
        <begin position="113"/>
        <end position="119"/>
    </location>
    <ligand>
        <name>ATP</name>
        <dbReference type="ChEBI" id="CHEBI:30616"/>
    </ligand>
</feature>
<dbReference type="SUPFAM" id="SSF53244">
    <property type="entry name" value="MurD-like peptide ligases, peptide-binding domain"/>
    <property type="match status" value="1"/>
</dbReference>
<evidence type="ECO:0000256" key="6">
    <source>
        <dbReference type="ARBA" id="ARBA00023316"/>
    </source>
</evidence>
<feature type="modified residue" description="N6-carboxylysine" evidence="7">
    <location>
        <position position="222"/>
    </location>
</feature>
<dbReference type="InterPro" id="IPR004101">
    <property type="entry name" value="Mur_ligase_C"/>
</dbReference>
<dbReference type="Gene3D" id="3.90.190.20">
    <property type="entry name" value="Mur ligase, C-terminal domain"/>
    <property type="match status" value="1"/>
</dbReference>
<dbReference type="GO" id="GO:0071555">
    <property type="term" value="P:cell wall organization"/>
    <property type="evidence" value="ECO:0007669"/>
    <property type="project" value="UniProtKB-KW"/>
</dbReference>
<dbReference type="SUPFAM" id="SSF63418">
    <property type="entry name" value="MurE/MurF N-terminal domain"/>
    <property type="match status" value="1"/>
</dbReference>
<feature type="binding site" evidence="7">
    <location>
        <position position="472"/>
    </location>
    <ligand>
        <name>meso-2,6-diaminopimelate</name>
        <dbReference type="ChEBI" id="CHEBI:57791"/>
    </ligand>
</feature>
<comment type="function">
    <text evidence="7">Catalyzes the addition of meso-diaminopimelic acid to the nucleotide precursor UDP-N-acetylmuramoyl-L-alanyl-D-glutamate (UMAG) in the biosynthesis of bacterial cell-wall peptidoglycan.</text>
</comment>
<evidence type="ECO:0000259" key="9">
    <source>
        <dbReference type="Pfam" id="PF01225"/>
    </source>
</evidence>
<dbReference type="Pfam" id="PF02875">
    <property type="entry name" value="Mur_ligase_C"/>
    <property type="match status" value="1"/>
</dbReference>
<keyword evidence="7 12" id="KW-0436">Ligase</keyword>
<feature type="domain" description="Mur ligase N-terminal catalytic" evidence="9">
    <location>
        <begin position="24"/>
        <end position="99"/>
    </location>
</feature>
<dbReference type="PANTHER" id="PTHR23135">
    <property type="entry name" value="MUR LIGASE FAMILY MEMBER"/>
    <property type="match status" value="1"/>
</dbReference>
<proteinExistence type="inferred from homology"/>
<comment type="PTM">
    <text evidence="7">Carboxylation is probably crucial for Mg(2+) binding and, consequently, for the gamma-phosphate positioning of ATP.</text>
</comment>
<sequence length="499" mass="54584">MKLNRLLSILPEISSENLTQDAQVAGVFNDARLVTPGSVFVAIKGSALDGHKFIPDAVSKGALALVVEDRALVPTNFSGVVIQVQNSRTALDLLASRFYLDPGQELFCIGVTGTNGKTSVTYMTEAILNAGHIPTGVVGTINHHLKDKIWASEMTTPDPVFLQKRLREFRDEGALAAALEVSSHALDQKRVDSVPFNTVIFTNLTRDHLDYHKDMDNYFEAKQRLFTDLLWKTPKSPCYAIVNTADKYGRRLQIAGPAVLWTYGDKDSDLRYQIKKMDFALTHFTVDTPRGSGEVLLPMSGVHNVLNALAALGAGLSAGLSLEICIQALNNFTGVPGRLQSVPNQKELSVFVDYAHSPDALENVLKSLNQVRENLKSSARIWTIFGCGGDRDKGKRPLMAQMALKYSDQVVITSDNPRTEDPQSIINEILTGVTAADKDKTSAILDREEAIRSTIKKAAPGDVILIAGKGHEDYQIIGKEKRPFSDVGVAEKALQERSV</sequence>
<dbReference type="InterPro" id="IPR035911">
    <property type="entry name" value="MurE/MurF_N"/>
</dbReference>
<evidence type="ECO:0000313" key="13">
    <source>
        <dbReference type="Proteomes" id="UP000075320"/>
    </source>
</evidence>
<feature type="binding site" evidence="7">
    <location>
        <position position="190"/>
    </location>
    <ligand>
        <name>UDP-N-acetyl-alpha-D-muramoyl-L-alanyl-D-glutamate</name>
        <dbReference type="ChEBI" id="CHEBI:83900"/>
    </ligand>
</feature>
<protein>
    <recommendedName>
        <fullName evidence="7">UDP-N-acetylmuramoyl-L-alanyl-D-glutamate--2,6-diaminopimelate ligase</fullName>
        <ecNumber evidence="7">6.3.2.13</ecNumber>
    </recommendedName>
    <alternativeName>
        <fullName evidence="7">Meso-A2pm-adding enzyme</fullName>
    </alternativeName>
    <alternativeName>
        <fullName evidence="7">Meso-diaminopimelate-adding enzyme</fullName>
    </alternativeName>
    <alternativeName>
        <fullName evidence="7">UDP-MurNAc-L-Ala-D-Glu:meso-diaminopimelate ligase</fullName>
    </alternativeName>
    <alternativeName>
        <fullName evidence="7">UDP-MurNAc-tripeptide synthetase</fullName>
    </alternativeName>
    <alternativeName>
        <fullName evidence="7">UDP-N-acetylmuramyl-tripeptide synthetase</fullName>
    </alternativeName>
</protein>
<name>A0A150WNX3_BDEBC</name>
<evidence type="ECO:0000256" key="7">
    <source>
        <dbReference type="HAMAP-Rule" id="MF_00208"/>
    </source>
</evidence>
<feature type="domain" description="Mur ligase central" evidence="11">
    <location>
        <begin position="111"/>
        <end position="314"/>
    </location>
</feature>
<dbReference type="GO" id="GO:0051301">
    <property type="term" value="P:cell division"/>
    <property type="evidence" value="ECO:0007669"/>
    <property type="project" value="UniProtKB-KW"/>
</dbReference>
<evidence type="ECO:0000259" key="10">
    <source>
        <dbReference type="Pfam" id="PF02875"/>
    </source>
</evidence>
<feature type="binding site" evidence="7">
    <location>
        <position position="188"/>
    </location>
    <ligand>
        <name>UDP-N-acetyl-alpha-D-muramoyl-L-alanyl-D-glutamate</name>
        <dbReference type="ChEBI" id="CHEBI:83900"/>
    </ligand>
</feature>
<feature type="binding site" evidence="7">
    <location>
        <position position="182"/>
    </location>
    <ligand>
        <name>UDP-N-acetyl-alpha-D-muramoyl-L-alanyl-D-glutamate</name>
        <dbReference type="ChEBI" id="CHEBI:83900"/>
    </ligand>
</feature>
<evidence type="ECO:0000259" key="11">
    <source>
        <dbReference type="Pfam" id="PF08245"/>
    </source>
</evidence>
<evidence type="ECO:0000256" key="1">
    <source>
        <dbReference type="ARBA" id="ARBA00005898"/>
    </source>
</evidence>
<reference evidence="12 13" key="1">
    <citation type="submission" date="2016-03" db="EMBL/GenBank/DDBJ databases">
        <authorList>
            <person name="Ploux O."/>
        </authorList>
    </citation>
    <scope>NUCLEOTIDE SEQUENCE [LARGE SCALE GENOMIC DNA]</scope>
    <source>
        <strain evidence="12 13">R0</strain>
    </source>
</reference>
<dbReference type="Gene3D" id="3.40.1390.10">
    <property type="entry name" value="MurE/MurF, N-terminal domain"/>
    <property type="match status" value="1"/>
</dbReference>
<dbReference type="AlphaFoldDB" id="A0A150WNX3"/>
<comment type="subcellular location">
    <subcellularLocation>
        <location evidence="7 8">Cytoplasm</location>
    </subcellularLocation>
</comment>
<dbReference type="HAMAP" id="MF_00208">
    <property type="entry name" value="MurE"/>
    <property type="match status" value="1"/>
</dbReference>
<feature type="binding site" evidence="7">
    <location>
        <position position="391"/>
    </location>
    <ligand>
        <name>meso-2,6-diaminopimelate</name>
        <dbReference type="ChEBI" id="CHEBI:57791"/>
    </ligand>
</feature>
<dbReference type="Pfam" id="PF01225">
    <property type="entry name" value="Mur_ligase"/>
    <property type="match status" value="1"/>
</dbReference>
<dbReference type="GO" id="GO:0009252">
    <property type="term" value="P:peptidoglycan biosynthetic process"/>
    <property type="evidence" value="ECO:0007669"/>
    <property type="project" value="UniProtKB-UniRule"/>
</dbReference>
<comment type="similarity">
    <text evidence="1 7">Belongs to the MurCDEF family. MurE subfamily.</text>
</comment>
<dbReference type="NCBIfam" id="NF001126">
    <property type="entry name" value="PRK00139.1-4"/>
    <property type="match status" value="1"/>
</dbReference>
<keyword evidence="7" id="KW-0460">Magnesium</keyword>
<keyword evidence="4 7" id="KW-0573">Peptidoglycan synthesis</keyword>
<keyword evidence="2 7" id="KW-0132">Cell division</keyword>
<dbReference type="SUPFAM" id="SSF53623">
    <property type="entry name" value="MurD-like peptide ligases, catalytic domain"/>
    <property type="match status" value="1"/>
</dbReference>
<feature type="binding site" evidence="7">
    <location>
        <position position="468"/>
    </location>
    <ligand>
        <name>meso-2,6-diaminopimelate</name>
        <dbReference type="ChEBI" id="CHEBI:57791"/>
    </ligand>
</feature>